<feature type="transmembrane region" description="Helical" evidence="6">
    <location>
        <begin position="328"/>
        <end position="348"/>
    </location>
</feature>
<feature type="transmembrane region" description="Helical" evidence="6">
    <location>
        <begin position="132"/>
        <end position="152"/>
    </location>
</feature>
<dbReference type="Gene3D" id="1.20.1250.20">
    <property type="entry name" value="MFS general substrate transporter like domains"/>
    <property type="match status" value="2"/>
</dbReference>
<evidence type="ECO:0000256" key="1">
    <source>
        <dbReference type="ARBA" id="ARBA00004651"/>
    </source>
</evidence>
<evidence type="ECO:0000256" key="5">
    <source>
        <dbReference type="ARBA" id="ARBA00023136"/>
    </source>
</evidence>
<protein>
    <recommendedName>
        <fullName evidence="8">MFS transporter</fullName>
    </recommendedName>
</protein>
<keyword evidence="5 6" id="KW-0472">Membrane</keyword>
<feature type="transmembrane region" description="Helical" evidence="6">
    <location>
        <begin position="158"/>
        <end position="181"/>
    </location>
</feature>
<feature type="transmembrane region" description="Helical" evidence="6">
    <location>
        <begin position="105"/>
        <end position="125"/>
    </location>
</feature>
<organism evidence="7">
    <name type="scientific">Caulobacter sp. 73W</name>
    <dbReference type="NCBI Taxonomy" id="3161137"/>
    <lineage>
        <taxon>Bacteria</taxon>
        <taxon>Pseudomonadati</taxon>
        <taxon>Pseudomonadota</taxon>
        <taxon>Alphaproteobacteria</taxon>
        <taxon>Caulobacterales</taxon>
        <taxon>Caulobacteraceae</taxon>
        <taxon>Caulobacter</taxon>
    </lineage>
</organism>
<name>A0AB39KYU6_9CAUL</name>
<feature type="transmembrane region" description="Helical" evidence="6">
    <location>
        <begin position="78"/>
        <end position="99"/>
    </location>
</feature>
<evidence type="ECO:0000313" key="7">
    <source>
        <dbReference type="EMBL" id="XDO98438.1"/>
    </source>
</evidence>
<dbReference type="GO" id="GO:0005886">
    <property type="term" value="C:plasma membrane"/>
    <property type="evidence" value="ECO:0007669"/>
    <property type="project" value="UniProtKB-SubCell"/>
</dbReference>
<sequence>MNRMGQDMTSSRPSLVLFMVGVVAILIAGLQPVILGALEHEGRLDLSQIGVAATVELLAIGIACGASAALLPTRRMRLILCLAAAAHGAANLACVNAAAGQLVALRGLSGALAGVMLWSCVAMIARAHRPERLAAAFVTVQTLAQLAIAAVLPLTAMAVAGAAGGLASLAALSALIAVVVWRGPDQLADPPRQDQARGLLSAPAWIGLATAFLQMAFIVAPFVYLEPLAAHAGLPQQAAGLATAAVLAAQVTGGLAAMIGGGRLPPRRTLAAAMIVGALALAGQWAAPSLMIFVAASGLFGFAWLFSLPFHTALLIDLDPTRRGAMQLGAAQLLGSACGPLVASLVVERQGIEGVAAFSAVAVAAALAMLVASGWVGKRAALVRP</sequence>
<feature type="transmembrane region" description="Helical" evidence="6">
    <location>
        <begin position="269"/>
        <end position="287"/>
    </location>
</feature>
<comment type="subcellular location">
    <subcellularLocation>
        <location evidence="1">Cell membrane</location>
        <topology evidence="1">Multi-pass membrane protein</topology>
    </subcellularLocation>
</comment>
<keyword evidence="2" id="KW-1003">Cell membrane</keyword>
<dbReference type="AlphaFoldDB" id="A0AB39KYU6"/>
<reference evidence="7" key="1">
    <citation type="submission" date="2024-06" db="EMBL/GenBank/DDBJ databases">
        <title>Caulobacter inopinatus, sp. nov.</title>
        <authorList>
            <person name="Donachie S.P."/>
        </authorList>
    </citation>
    <scope>NUCLEOTIDE SEQUENCE</scope>
    <source>
        <strain evidence="7">73W</strain>
    </source>
</reference>
<accession>A0AB39KYU6</accession>
<proteinExistence type="predicted"/>
<keyword evidence="4 6" id="KW-1133">Transmembrane helix</keyword>
<feature type="transmembrane region" description="Helical" evidence="6">
    <location>
        <begin position="15"/>
        <end position="37"/>
    </location>
</feature>
<dbReference type="PANTHER" id="PTHR43124:SF10">
    <property type="entry name" value="PURINE EFFLUX PUMP PBUE"/>
    <property type="match status" value="1"/>
</dbReference>
<dbReference type="PANTHER" id="PTHR43124">
    <property type="entry name" value="PURINE EFFLUX PUMP PBUE"/>
    <property type="match status" value="1"/>
</dbReference>
<dbReference type="EMBL" id="CP158375">
    <property type="protein sequence ID" value="XDO98438.1"/>
    <property type="molecule type" value="Genomic_DNA"/>
</dbReference>
<keyword evidence="3 6" id="KW-0812">Transmembrane</keyword>
<feature type="transmembrane region" description="Helical" evidence="6">
    <location>
        <begin position="202"/>
        <end position="225"/>
    </location>
</feature>
<dbReference type="RefSeq" id="WP_369062313.1">
    <property type="nucleotide sequence ID" value="NZ_CP158375.1"/>
</dbReference>
<evidence type="ECO:0000256" key="2">
    <source>
        <dbReference type="ARBA" id="ARBA00022475"/>
    </source>
</evidence>
<evidence type="ECO:0000256" key="3">
    <source>
        <dbReference type="ARBA" id="ARBA00022692"/>
    </source>
</evidence>
<feature type="transmembrane region" description="Helical" evidence="6">
    <location>
        <begin position="237"/>
        <end position="257"/>
    </location>
</feature>
<dbReference type="InterPro" id="IPR050189">
    <property type="entry name" value="MFS_Efflux_Transporters"/>
</dbReference>
<evidence type="ECO:0000256" key="4">
    <source>
        <dbReference type="ARBA" id="ARBA00022989"/>
    </source>
</evidence>
<evidence type="ECO:0008006" key="8">
    <source>
        <dbReference type="Google" id="ProtNLM"/>
    </source>
</evidence>
<gene>
    <name evidence="7" type="ORF">ABOZ73_08500</name>
</gene>
<dbReference type="GO" id="GO:0022857">
    <property type="term" value="F:transmembrane transporter activity"/>
    <property type="evidence" value="ECO:0007669"/>
    <property type="project" value="TreeGrafter"/>
</dbReference>
<dbReference type="SUPFAM" id="SSF103473">
    <property type="entry name" value="MFS general substrate transporter"/>
    <property type="match status" value="1"/>
</dbReference>
<evidence type="ECO:0000256" key="6">
    <source>
        <dbReference type="SAM" id="Phobius"/>
    </source>
</evidence>
<feature type="transmembrane region" description="Helical" evidence="6">
    <location>
        <begin position="49"/>
        <end position="71"/>
    </location>
</feature>
<feature type="transmembrane region" description="Helical" evidence="6">
    <location>
        <begin position="354"/>
        <end position="376"/>
    </location>
</feature>
<dbReference type="InterPro" id="IPR036259">
    <property type="entry name" value="MFS_trans_sf"/>
</dbReference>